<dbReference type="Gene3D" id="1.25.40.620">
    <property type="match status" value="1"/>
</dbReference>
<accession>A0A7C3VJP5</accession>
<evidence type="ECO:0000259" key="1">
    <source>
        <dbReference type="Pfam" id="PF05419"/>
    </source>
</evidence>
<evidence type="ECO:0000313" key="2">
    <source>
        <dbReference type="EMBL" id="HGG01017.1"/>
    </source>
</evidence>
<dbReference type="GO" id="GO:0046906">
    <property type="term" value="F:tetrapyrrole binding"/>
    <property type="evidence" value="ECO:0007669"/>
    <property type="project" value="TreeGrafter"/>
</dbReference>
<name>A0A7C3VJP5_9CYAN</name>
<protein>
    <submittedName>
        <fullName evidence="2">GUN4 domain-containing protein</fullName>
    </submittedName>
</protein>
<dbReference type="InterPro" id="IPR008629">
    <property type="entry name" value="GUN4-like"/>
</dbReference>
<dbReference type="PANTHER" id="PTHR34800:SF1">
    <property type="entry name" value="TETRAPYRROLE-BINDING PROTEIN, CHLOROPLASTIC"/>
    <property type="match status" value="1"/>
</dbReference>
<dbReference type="Gene3D" id="1.10.10.1770">
    <property type="entry name" value="Gun4-like"/>
    <property type="match status" value="1"/>
</dbReference>
<comment type="caution">
    <text evidence="2">The sequence shown here is derived from an EMBL/GenBank/DDBJ whole genome shotgun (WGS) entry which is preliminary data.</text>
</comment>
<reference evidence="2" key="1">
    <citation type="journal article" date="2020" name="mSystems">
        <title>Genome- and Community-Level Interaction Insights into Carbon Utilization and Element Cycling Functions of Hydrothermarchaeota in Hydrothermal Sediment.</title>
        <authorList>
            <person name="Zhou Z."/>
            <person name="Liu Y."/>
            <person name="Xu W."/>
            <person name="Pan J."/>
            <person name="Luo Z.H."/>
            <person name="Li M."/>
        </authorList>
    </citation>
    <scope>NUCLEOTIDE SEQUENCE [LARGE SCALE GENOMIC DNA]</scope>
    <source>
        <strain evidence="2">SpSt-374</strain>
    </source>
</reference>
<dbReference type="InterPro" id="IPR037215">
    <property type="entry name" value="GUN4-like_sf"/>
</dbReference>
<dbReference type="EMBL" id="DSPX01000100">
    <property type="protein sequence ID" value="HGG01017.1"/>
    <property type="molecule type" value="Genomic_DNA"/>
</dbReference>
<proteinExistence type="predicted"/>
<dbReference type="AlphaFoldDB" id="A0A7C3VJP5"/>
<dbReference type="CDD" id="cd16383">
    <property type="entry name" value="GUN4"/>
    <property type="match status" value="1"/>
</dbReference>
<gene>
    <name evidence="2" type="ORF">ENR15_10310</name>
</gene>
<dbReference type="Pfam" id="PF05419">
    <property type="entry name" value="GUN4"/>
    <property type="match status" value="1"/>
</dbReference>
<feature type="domain" description="GUN4-like" evidence="1">
    <location>
        <begin position="9"/>
        <end position="135"/>
    </location>
</feature>
<dbReference type="PANTHER" id="PTHR34800">
    <property type="entry name" value="TETRAPYRROLE-BINDING PROTEIN, CHLOROPLASTIC"/>
    <property type="match status" value="1"/>
</dbReference>
<organism evidence="2">
    <name type="scientific">Planktothricoides sp. SpSt-374</name>
    <dbReference type="NCBI Taxonomy" id="2282167"/>
    <lineage>
        <taxon>Bacteria</taxon>
        <taxon>Bacillati</taxon>
        <taxon>Cyanobacteriota</taxon>
        <taxon>Cyanophyceae</taxon>
        <taxon>Oscillatoriophycideae</taxon>
        <taxon>Oscillatoriales</taxon>
        <taxon>Oscillatoriaceae</taxon>
        <taxon>Planktothricoides</taxon>
    </lineage>
</organism>
<dbReference type="SUPFAM" id="SSF140869">
    <property type="entry name" value="GUN4-like"/>
    <property type="match status" value="1"/>
</dbReference>
<sequence length="165" mass="18839">MLDDLPLASDCGIDYTPLRDLLAAGEWKEADRQTRILVLQAANCTAKGYLNSDDWLEFSITDLNTIDKLWVQSSSGHFGFSVQKSIWESIGGHRDAGRDTERRFGDLVDWRRQGSWLDEKDLVFDLKSQRGHLPCDAICHYSIGSLRWWVHTISALAERIVIYPL</sequence>